<reference evidence="4" key="1">
    <citation type="submission" date="2015-07" db="EMBL/GenBank/DDBJ databases">
        <title>Nocardia seriolae U-1 whole genome shotgun sequence.</title>
        <authorList>
            <person name="Imajoh M."/>
            <person name="Fukumoto Y."/>
            <person name="Sukeda M."/>
            <person name="Yamane J."/>
            <person name="Yamasaki K."/>
            <person name="Shimizu M."/>
            <person name="Ohnishi K."/>
            <person name="Oshima S."/>
        </authorList>
    </citation>
    <scope>NUCLEOTIDE SEQUENCE [LARGE SCALE GENOMIC DNA]</scope>
    <source>
        <strain evidence="4">U-1</strain>
    </source>
</reference>
<sequence>MRKFMARRAAVRAATVAFASTVLLVPLLSTATADPASPDQLAAEKLPAELIAAIARDLKMTPAEYLDRAAQAQQLRNYATTFRSQRPDDFAGAWLATDGKPVMAVTSLDAAKIAADAGYQTRLAPISADNLENSADQLNMWIASLPLDLSSAINSVAIDFLNSQLVLSVANTPAGHLLNLPTLIANIKVMLSPDSGGPIERRPMGGDTYITAPTPLGDSSLHSVDVCSFGFNSVDSAGNALNISAGHCNPNVEKGTSADVYIPNVKNLAASPKVGSFVSSNLGGRSALDYSVIKLNDEAVRAGMDEPTVRGANGTTLTITGVADPITGAPVCKSGQSSTFTCGFVVADRVETQLFTSEGQSKTVRGFASSACTLGGDSGGAIVSGTLALGITSGSNAADAPNCNEANTALAQYGGTASLGIPVRAILTEIDANSGGGVGSGIQVRTRSNA</sequence>
<dbReference type="PROSITE" id="PS00134">
    <property type="entry name" value="TRYPSIN_HIS"/>
    <property type="match status" value="1"/>
</dbReference>
<dbReference type="AlphaFoldDB" id="A0A0B8N972"/>
<reference evidence="2 5" key="3">
    <citation type="submission" date="2016-10" db="EMBL/GenBank/DDBJ databases">
        <title>Genome sequence of Nocardia seriolae strain EM150506, isolated from Anguila japonica.</title>
        <authorList>
            <person name="Han H.-J."/>
        </authorList>
    </citation>
    <scope>NUCLEOTIDE SEQUENCE [LARGE SCALE GENOMIC DNA]</scope>
    <source>
        <strain evidence="2 5">EM150506</strain>
    </source>
</reference>
<evidence type="ECO:0000313" key="3">
    <source>
        <dbReference type="EMBL" id="GAP30557.1"/>
    </source>
</evidence>
<accession>A0A0B8N972</accession>
<dbReference type="OrthoDB" id="4151186at2"/>
<feature type="chain" id="PRO_5044541230" evidence="1">
    <location>
        <begin position="20"/>
        <end position="450"/>
    </location>
</feature>
<dbReference type="GO" id="GO:0004252">
    <property type="term" value="F:serine-type endopeptidase activity"/>
    <property type="evidence" value="ECO:0007669"/>
    <property type="project" value="InterPro"/>
</dbReference>
<evidence type="ECO:0000313" key="4">
    <source>
        <dbReference type="Proteomes" id="UP000037179"/>
    </source>
</evidence>
<keyword evidence="1" id="KW-0732">Signal</keyword>
<organism evidence="3 4">
    <name type="scientific">Nocardia seriolae</name>
    <dbReference type="NCBI Taxonomy" id="37332"/>
    <lineage>
        <taxon>Bacteria</taxon>
        <taxon>Bacillati</taxon>
        <taxon>Actinomycetota</taxon>
        <taxon>Actinomycetes</taxon>
        <taxon>Mycobacteriales</taxon>
        <taxon>Nocardiaceae</taxon>
        <taxon>Nocardia</taxon>
    </lineage>
</organism>
<proteinExistence type="predicted"/>
<gene>
    <name evidence="2" type="ORF">NS506_01090</name>
    <name evidence="3" type="ORF">NSK11_contig00083-0021</name>
</gene>
<name>A0A0B8N972_9NOCA</name>
<keyword evidence="3" id="KW-0645">Protease</keyword>
<reference evidence="3 4" key="2">
    <citation type="journal article" date="2016" name="Genome Announc.">
        <title>Draft Genome Sequence of Erythromycin- and Oxytetracycline-Sensitive Nocardia seriolae Strain U-1 (NBRC 110359).</title>
        <authorList>
            <person name="Imajoh M."/>
            <person name="Sukeda M."/>
            <person name="Shimizu M."/>
            <person name="Yamane J."/>
            <person name="Ohnishi K."/>
            <person name="Oshima S."/>
        </authorList>
    </citation>
    <scope>NUCLEOTIDE SEQUENCE [LARGE SCALE GENOMIC DNA]</scope>
    <source>
        <strain evidence="3 4">U-1</strain>
    </source>
</reference>
<dbReference type="Proteomes" id="UP000037179">
    <property type="component" value="Unassembled WGS sequence"/>
</dbReference>
<dbReference type="InterPro" id="IPR009003">
    <property type="entry name" value="Peptidase_S1_PA"/>
</dbReference>
<dbReference type="InterPro" id="IPR035070">
    <property type="entry name" value="Streptogrisin_prodomain"/>
</dbReference>
<keyword evidence="3" id="KW-0378">Hydrolase</keyword>
<dbReference type="Gene3D" id="3.30.300.50">
    <property type="match status" value="1"/>
</dbReference>
<dbReference type="EMBL" id="CP017839">
    <property type="protein sequence ID" value="APA95163.1"/>
    <property type="molecule type" value="Genomic_DNA"/>
</dbReference>
<dbReference type="CDD" id="cd21112">
    <property type="entry name" value="alphaLP-like"/>
    <property type="match status" value="1"/>
</dbReference>
<evidence type="ECO:0000313" key="2">
    <source>
        <dbReference type="EMBL" id="APA95163.1"/>
    </source>
</evidence>
<dbReference type="GO" id="GO:0006508">
    <property type="term" value="P:proteolysis"/>
    <property type="evidence" value="ECO:0007669"/>
    <property type="project" value="UniProtKB-KW"/>
</dbReference>
<feature type="signal peptide" evidence="1">
    <location>
        <begin position="1"/>
        <end position="19"/>
    </location>
</feature>
<dbReference type="KEGG" id="nsr:NS506_01090"/>
<dbReference type="RefSeq" id="WP_033089200.1">
    <property type="nucleotide sequence ID" value="NZ_AP017900.1"/>
</dbReference>
<dbReference type="InterPro" id="IPR018114">
    <property type="entry name" value="TRYPSIN_HIS"/>
</dbReference>
<dbReference type="Gene3D" id="2.40.10.10">
    <property type="entry name" value="Trypsin-like serine proteases"/>
    <property type="match status" value="2"/>
</dbReference>
<keyword evidence="4" id="KW-1185">Reference proteome</keyword>
<protein>
    <submittedName>
        <fullName evidence="3">Protease</fullName>
    </submittedName>
</protein>
<dbReference type="GeneID" id="93371074"/>
<dbReference type="EMBL" id="BBYQ01000083">
    <property type="protein sequence ID" value="GAP30557.1"/>
    <property type="molecule type" value="Genomic_DNA"/>
</dbReference>
<dbReference type="Proteomes" id="UP000180166">
    <property type="component" value="Chromosome"/>
</dbReference>
<dbReference type="InterPro" id="IPR043504">
    <property type="entry name" value="Peptidase_S1_PA_chymotrypsin"/>
</dbReference>
<evidence type="ECO:0000256" key="1">
    <source>
        <dbReference type="SAM" id="SignalP"/>
    </source>
</evidence>
<evidence type="ECO:0000313" key="5">
    <source>
        <dbReference type="Proteomes" id="UP000180166"/>
    </source>
</evidence>
<dbReference type="InterPro" id="IPR033116">
    <property type="entry name" value="TRYPSIN_SER"/>
</dbReference>
<dbReference type="SUPFAM" id="SSF50494">
    <property type="entry name" value="Trypsin-like serine proteases"/>
    <property type="match status" value="1"/>
</dbReference>
<dbReference type="PROSITE" id="PS00135">
    <property type="entry name" value="TRYPSIN_SER"/>
    <property type="match status" value="1"/>
</dbReference>